<evidence type="ECO:0000256" key="1">
    <source>
        <dbReference type="SAM" id="MobiDB-lite"/>
    </source>
</evidence>
<protein>
    <submittedName>
        <fullName evidence="2">Transposase and inactivated derivatives</fullName>
    </submittedName>
</protein>
<keyword evidence="3" id="KW-1185">Reference proteome</keyword>
<dbReference type="Pfam" id="PF01527">
    <property type="entry name" value="HTH_Tnp_1"/>
    <property type="match status" value="1"/>
</dbReference>
<proteinExistence type="predicted"/>
<dbReference type="InterPro" id="IPR009057">
    <property type="entry name" value="Homeodomain-like_sf"/>
</dbReference>
<feature type="region of interest" description="Disordered" evidence="1">
    <location>
        <begin position="104"/>
        <end position="126"/>
    </location>
</feature>
<dbReference type="InterPro" id="IPR002514">
    <property type="entry name" value="Transposase_8"/>
</dbReference>
<dbReference type="GO" id="GO:0004803">
    <property type="term" value="F:transposase activity"/>
    <property type="evidence" value="ECO:0007669"/>
    <property type="project" value="InterPro"/>
</dbReference>
<dbReference type="STRING" id="1313296.SAMN05661091_4425"/>
<sequence>MRVQHSKFDELRIQVVEEALERGNVALTARKHGLSPYSLYKWVKQYRDEVEMTMSRKKNMDRLEVQPQTTGDWKEKYEQATKLIGEKELEIAILRDLVKKLIHTSNGSGPAMDPKRLSGKQDPEAV</sequence>
<evidence type="ECO:0000313" key="3">
    <source>
        <dbReference type="Proteomes" id="UP000192940"/>
    </source>
</evidence>
<name>A0A1X7HN01_9BACL</name>
<organism evidence="2 3">
    <name type="scientific">Paenibacillus uliginis N3/975</name>
    <dbReference type="NCBI Taxonomy" id="1313296"/>
    <lineage>
        <taxon>Bacteria</taxon>
        <taxon>Bacillati</taxon>
        <taxon>Bacillota</taxon>
        <taxon>Bacilli</taxon>
        <taxon>Bacillales</taxon>
        <taxon>Paenibacillaceae</taxon>
        <taxon>Paenibacillus</taxon>
    </lineage>
</organism>
<gene>
    <name evidence="2" type="ORF">SAMN05661091_4425</name>
</gene>
<feature type="compositionally biased region" description="Basic and acidic residues" evidence="1">
    <location>
        <begin position="113"/>
        <end position="126"/>
    </location>
</feature>
<dbReference type="Proteomes" id="UP000192940">
    <property type="component" value="Chromosome I"/>
</dbReference>
<accession>A0A1X7HN01</accession>
<dbReference type="AlphaFoldDB" id="A0A1X7HN01"/>
<reference evidence="3" key="1">
    <citation type="submission" date="2017-04" db="EMBL/GenBank/DDBJ databases">
        <authorList>
            <person name="Varghese N."/>
            <person name="Submissions S."/>
        </authorList>
    </citation>
    <scope>NUCLEOTIDE SEQUENCE [LARGE SCALE GENOMIC DNA]</scope>
    <source>
        <strain evidence="3">N3/975</strain>
    </source>
</reference>
<dbReference type="SUPFAM" id="SSF46689">
    <property type="entry name" value="Homeodomain-like"/>
    <property type="match status" value="1"/>
</dbReference>
<evidence type="ECO:0000313" key="2">
    <source>
        <dbReference type="EMBL" id="SMF88823.1"/>
    </source>
</evidence>
<dbReference type="GO" id="GO:0003677">
    <property type="term" value="F:DNA binding"/>
    <property type="evidence" value="ECO:0007669"/>
    <property type="project" value="InterPro"/>
</dbReference>
<dbReference type="RefSeq" id="WP_208915181.1">
    <property type="nucleotide sequence ID" value="NZ_LT840184.1"/>
</dbReference>
<dbReference type="GO" id="GO:0006313">
    <property type="term" value="P:DNA transposition"/>
    <property type="evidence" value="ECO:0007669"/>
    <property type="project" value="InterPro"/>
</dbReference>
<dbReference type="EMBL" id="LT840184">
    <property type="protein sequence ID" value="SMF88823.1"/>
    <property type="molecule type" value="Genomic_DNA"/>
</dbReference>